<sequence>METVLAAPLVAGLVLPLCRLVAVMAVGLVIAQALETFGWTAYIARLAAPLVRLAHLSPASGAAFSLSFASPSAANAILAEGLAGGGLSRKELVIANVINSTPAFLVHLPSLLAMAYSFLGAHAFAYVGLVFAAAAVRTWGAVLAGRFLLDPPAVGNGATPAASRQGTLQSMIARFRKRLAKVCLFTIPVYCVIFILQKGGLFTAVESFLAAHAGALFFLHPASLGVVVLFVAAESSAAFAAAAALLHGGTLLPEQAVTALLIGNILSSPMRAFRHQLPSYAGFYSPATALLLVGVNQSLRAATLVLAVAAYSFWAI</sequence>
<feature type="transmembrane region" description="Helical" evidence="1">
    <location>
        <begin position="209"/>
        <end position="232"/>
    </location>
</feature>
<keyword evidence="1" id="KW-0472">Membrane</keyword>
<gene>
    <name evidence="2" type="ORF">KL86DPRO_20442</name>
</gene>
<organism evidence="2">
    <name type="scientific">uncultured delta proteobacterium</name>
    <dbReference type="NCBI Taxonomy" id="34034"/>
    <lineage>
        <taxon>Bacteria</taxon>
        <taxon>Deltaproteobacteria</taxon>
        <taxon>environmental samples</taxon>
    </lineage>
</organism>
<feature type="transmembrane region" description="Helical" evidence="1">
    <location>
        <begin position="179"/>
        <end position="197"/>
    </location>
</feature>
<dbReference type="AlphaFoldDB" id="A0A212K0H9"/>
<keyword evidence="1" id="KW-0812">Transmembrane</keyword>
<dbReference type="InterPro" id="IPR038880">
    <property type="entry name" value="MJ0871-like"/>
</dbReference>
<protein>
    <submittedName>
        <fullName evidence="2">Putative membrane protein</fullName>
    </submittedName>
</protein>
<reference evidence="2" key="1">
    <citation type="submission" date="2016-04" db="EMBL/GenBank/DDBJ databases">
        <authorList>
            <person name="Evans L.H."/>
            <person name="Alamgir A."/>
            <person name="Owens N."/>
            <person name="Weber N.D."/>
            <person name="Virtaneva K."/>
            <person name="Barbian K."/>
            <person name="Babar A."/>
            <person name="Rosenke K."/>
        </authorList>
    </citation>
    <scope>NUCLEOTIDE SEQUENCE</scope>
    <source>
        <strain evidence="2">86</strain>
    </source>
</reference>
<proteinExistence type="predicted"/>
<evidence type="ECO:0000256" key="1">
    <source>
        <dbReference type="SAM" id="Phobius"/>
    </source>
</evidence>
<accession>A0A212K0H9</accession>
<keyword evidence="1" id="KW-1133">Transmembrane helix</keyword>
<dbReference type="PANTHER" id="PTHR38139">
    <property type="entry name" value="GATE DOMAIN-CONTAINING PROTEIN"/>
    <property type="match status" value="1"/>
</dbReference>
<name>A0A212K0H9_9DELT</name>
<dbReference type="PANTHER" id="PTHR38139:SF1">
    <property type="entry name" value="NUCLEOSIDE TRANSPORTER_FEOB GTPASE GATE DOMAIN-CONTAINING PROTEIN"/>
    <property type="match status" value="1"/>
</dbReference>
<dbReference type="EMBL" id="FLUQ01000002">
    <property type="protein sequence ID" value="SBW05177.1"/>
    <property type="molecule type" value="Genomic_DNA"/>
</dbReference>
<evidence type="ECO:0000313" key="2">
    <source>
        <dbReference type="EMBL" id="SBW05177.1"/>
    </source>
</evidence>
<feature type="transmembrane region" description="Helical" evidence="1">
    <location>
        <begin position="114"/>
        <end position="136"/>
    </location>
</feature>